<evidence type="ECO:0000313" key="5">
    <source>
        <dbReference type="Proteomes" id="UP000324101"/>
    </source>
</evidence>
<feature type="domain" description="SHOCT" evidence="3">
    <location>
        <begin position="57"/>
        <end position="79"/>
    </location>
</feature>
<proteinExistence type="predicted"/>
<keyword evidence="2" id="KW-0472">Membrane</keyword>
<keyword evidence="2" id="KW-0812">Transmembrane</keyword>
<dbReference type="Pfam" id="PF09851">
    <property type="entry name" value="SHOCT"/>
    <property type="match status" value="1"/>
</dbReference>
<dbReference type="RefSeq" id="WP_053613033.1">
    <property type="nucleotide sequence ID" value="NZ_CP029189.1"/>
</dbReference>
<dbReference type="OrthoDB" id="3748887at2"/>
<name>A0A5P2DUB3_STRVZ</name>
<evidence type="ECO:0000256" key="1">
    <source>
        <dbReference type="SAM" id="MobiDB-lite"/>
    </source>
</evidence>
<feature type="transmembrane region" description="Helical" evidence="2">
    <location>
        <begin position="12"/>
        <end position="35"/>
    </location>
</feature>
<sequence length="94" mass="10040">MFWYDHGMGGWGWVAMTFTMVLLVALAVAGVVLLLRSVDGFPSGPGQPPAAPSAKQVLAERFARGEIDEEEYEQRLTALRAHGPGQDPPGSGES</sequence>
<feature type="region of interest" description="Disordered" evidence="1">
    <location>
        <begin position="75"/>
        <end position="94"/>
    </location>
</feature>
<evidence type="ECO:0000259" key="3">
    <source>
        <dbReference type="Pfam" id="PF09851"/>
    </source>
</evidence>
<evidence type="ECO:0000313" key="4">
    <source>
        <dbReference type="EMBL" id="QES57897.1"/>
    </source>
</evidence>
<organism evidence="4 5">
    <name type="scientific">Streptomyces venezuelae</name>
    <dbReference type="NCBI Taxonomy" id="54571"/>
    <lineage>
        <taxon>Bacteria</taxon>
        <taxon>Bacillati</taxon>
        <taxon>Actinomycetota</taxon>
        <taxon>Actinomycetes</taxon>
        <taxon>Kitasatosporales</taxon>
        <taxon>Streptomycetaceae</taxon>
        <taxon>Streptomyces</taxon>
    </lineage>
</organism>
<protein>
    <recommendedName>
        <fullName evidence="3">SHOCT domain-containing protein</fullName>
    </recommendedName>
</protein>
<keyword evidence="2" id="KW-1133">Transmembrane helix</keyword>
<dbReference type="EMBL" id="CP029189">
    <property type="protein sequence ID" value="QES57897.1"/>
    <property type="molecule type" value="Genomic_DNA"/>
</dbReference>
<gene>
    <name evidence="4" type="ORF">DEJ51_30200</name>
</gene>
<reference evidence="4 5" key="1">
    <citation type="submission" date="2018-05" db="EMBL/GenBank/DDBJ databases">
        <title>Streptomyces venezuelae.</title>
        <authorList>
            <person name="Kim W."/>
            <person name="Lee N."/>
            <person name="Cho B.-K."/>
        </authorList>
    </citation>
    <scope>NUCLEOTIDE SEQUENCE [LARGE SCALE GENOMIC DNA]</scope>
    <source>
        <strain evidence="4 5">ATCC 21018</strain>
    </source>
</reference>
<dbReference type="AlphaFoldDB" id="A0A5P2DUB3"/>
<dbReference type="Proteomes" id="UP000324101">
    <property type="component" value="Chromosome"/>
</dbReference>
<evidence type="ECO:0000256" key="2">
    <source>
        <dbReference type="SAM" id="Phobius"/>
    </source>
</evidence>
<accession>A0A5P2DUB3</accession>
<dbReference type="InterPro" id="IPR018649">
    <property type="entry name" value="SHOCT"/>
</dbReference>